<dbReference type="InterPro" id="IPR050327">
    <property type="entry name" value="Proton-linked_MCT"/>
</dbReference>
<dbReference type="RefSeq" id="WP_144068103.1">
    <property type="nucleotide sequence ID" value="NZ_CP041636.1"/>
</dbReference>
<feature type="transmembrane region" description="Helical" evidence="4">
    <location>
        <begin position="60"/>
        <end position="78"/>
    </location>
</feature>
<feature type="transmembrane region" description="Helical" evidence="4">
    <location>
        <begin position="85"/>
        <end position="104"/>
    </location>
</feature>
<dbReference type="PANTHER" id="PTHR11360">
    <property type="entry name" value="MONOCARBOXYLATE TRANSPORTER"/>
    <property type="match status" value="1"/>
</dbReference>
<feature type="transmembrane region" description="Helical" evidence="4">
    <location>
        <begin position="16"/>
        <end position="40"/>
    </location>
</feature>
<dbReference type="GO" id="GO:0022857">
    <property type="term" value="F:transmembrane transporter activity"/>
    <property type="evidence" value="ECO:0007669"/>
    <property type="project" value="InterPro"/>
</dbReference>
<evidence type="ECO:0000256" key="2">
    <source>
        <dbReference type="ARBA" id="ARBA00022989"/>
    </source>
</evidence>
<feature type="transmembrane region" description="Helical" evidence="4">
    <location>
        <begin position="230"/>
        <end position="256"/>
    </location>
</feature>
<dbReference type="Proteomes" id="UP000317496">
    <property type="component" value="Chromosome"/>
</dbReference>
<dbReference type="InterPro" id="IPR020846">
    <property type="entry name" value="MFS_dom"/>
</dbReference>
<dbReference type="AlphaFoldDB" id="A0A516H042"/>
<dbReference type="InterPro" id="IPR011701">
    <property type="entry name" value="MFS"/>
</dbReference>
<dbReference type="InterPro" id="IPR036259">
    <property type="entry name" value="MFS_trans_sf"/>
</dbReference>
<dbReference type="Pfam" id="PF07690">
    <property type="entry name" value="MFS_1"/>
    <property type="match status" value="1"/>
</dbReference>
<proteinExistence type="predicted"/>
<dbReference type="KEGG" id="fer:FNB15_07465"/>
<evidence type="ECO:0000313" key="7">
    <source>
        <dbReference type="Proteomes" id="UP000317496"/>
    </source>
</evidence>
<feature type="transmembrane region" description="Helical" evidence="4">
    <location>
        <begin position="180"/>
        <end position="196"/>
    </location>
</feature>
<dbReference type="PANTHER" id="PTHR11360:SF284">
    <property type="entry name" value="EG:103B4.3 PROTEIN-RELATED"/>
    <property type="match status" value="1"/>
</dbReference>
<feature type="transmembrane region" description="Helical" evidence="4">
    <location>
        <begin position="147"/>
        <end position="168"/>
    </location>
</feature>
<evidence type="ECO:0000256" key="3">
    <source>
        <dbReference type="ARBA" id="ARBA00023136"/>
    </source>
</evidence>
<feature type="domain" description="Major facilitator superfamily (MFS) profile" evidence="5">
    <location>
        <begin position="17"/>
        <end position="410"/>
    </location>
</feature>
<protein>
    <submittedName>
        <fullName evidence="6">MFS transporter</fullName>
    </submittedName>
</protein>
<feature type="transmembrane region" description="Helical" evidence="4">
    <location>
        <begin position="353"/>
        <end position="375"/>
    </location>
</feature>
<feature type="transmembrane region" description="Helical" evidence="4">
    <location>
        <begin position="320"/>
        <end position="341"/>
    </location>
</feature>
<organism evidence="6 7">
    <name type="scientific">Ferrovibrio terrae</name>
    <dbReference type="NCBI Taxonomy" id="2594003"/>
    <lineage>
        <taxon>Bacteria</taxon>
        <taxon>Pseudomonadati</taxon>
        <taxon>Pseudomonadota</taxon>
        <taxon>Alphaproteobacteria</taxon>
        <taxon>Rhodospirillales</taxon>
        <taxon>Rhodospirillaceae</taxon>
        <taxon>Ferrovibrio</taxon>
    </lineage>
</organism>
<keyword evidence="7" id="KW-1185">Reference proteome</keyword>
<dbReference type="PROSITE" id="PS50850">
    <property type="entry name" value="MFS"/>
    <property type="match status" value="1"/>
</dbReference>
<dbReference type="SUPFAM" id="SSF103473">
    <property type="entry name" value="MFS general substrate transporter"/>
    <property type="match status" value="1"/>
</dbReference>
<dbReference type="CDD" id="cd17355">
    <property type="entry name" value="MFS_YcxA_like"/>
    <property type="match status" value="1"/>
</dbReference>
<keyword evidence="3 4" id="KW-0472">Membrane</keyword>
<evidence type="ECO:0000256" key="4">
    <source>
        <dbReference type="SAM" id="Phobius"/>
    </source>
</evidence>
<keyword evidence="1 4" id="KW-0812">Transmembrane</keyword>
<dbReference type="EMBL" id="CP041636">
    <property type="protein sequence ID" value="QDO97122.1"/>
    <property type="molecule type" value="Genomic_DNA"/>
</dbReference>
<feature type="transmembrane region" description="Helical" evidence="4">
    <location>
        <begin position="387"/>
        <end position="405"/>
    </location>
</feature>
<sequence length="416" mass="43738">MSESGSGAAGQDNSRLALLALTIAFGFIFVSRGVADSWMVFLLPVEQEFGVSRQQTAGVYSTYMLSTGLSAPLAGLMLRRFGARLNYALGVLLIGCAMLLAAQAHVIAELYIYVGVLASMGISAIGIVPASALIGHWYRHRMSVAMGAAYAGLGSGSLLMVPLAQWSIEWQGWRGTYTTMGWSLAVLLLLTLILPWHRLHGTGRAQGASGDSAAGEAGITLRRALRRPEFIGLAVSFAFTGFSMYMVIVQVVPFLVDSGYAPLKAATAFGLAGMLSVFGVISTGWLSHRYGLRPIALLSFACTFTGIFCLLGLSFRNSELLLVCFVGIFGIAQGARGPVVATMSNRLFPGPSAAAIYGVIFACSNVGAGIGAWISGYLHDASDSYRPALLLAAAGIALAAAPFLLQRAFRSPTAVV</sequence>
<evidence type="ECO:0000256" key="1">
    <source>
        <dbReference type="ARBA" id="ARBA00022692"/>
    </source>
</evidence>
<evidence type="ECO:0000313" key="6">
    <source>
        <dbReference type="EMBL" id="QDO97122.1"/>
    </source>
</evidence>
<evidence type="ECO:0000259" key="5">
    <source>
        <dbReference type="PROSITE" id="PS50850"/>
    </source>
</evidence>
<accession>A0A516H042</accession>
<keyword evidence="2 4" id="KW-1133">Transmembrane helix</keyword>
<dbReference type="Gene3D" id="1.20.1250.20">
    <property type="entry name" value="MFS general substrate transporter like domains"/>
    <property type="match status" value="1"/>
</dbReference>
<reference evidence="6 7" key="1">
    <citation type="submission" date="2019-07" db="EMBL/GenBank/DDBJ databases">
        <title>Genome sequencing for Ferrovibrio sp. K5.</title>
        <authorList>
            <person name="Park S.-J."/>
        </authorList>
    </citation>
    <scope>NUCLEOTIDE SEQUENCE [LARGE SCALE GENOMIC DNA]</scope>
    <source>
        <strain evidence="6 7">K5</strain>
    </source>
</reference>
<gene>
    <name evidence="6" type="ORF">FNB15_07465</name>
</gene>
<feature type="transmembrane region" description="Helical" evidence="4">
    <location>
        <begin position="110"/>
        <end position="135"/>
    </location>
</feature>
<feature type="transmembrane region" description="Helical" evidence="4">
    <location>
        <begin position="268"/>
        <end position="288"/>
    </location>
</feature>
<name>A0A516H042_9PROT</name>
<dbReference type="OrthoDB" id="7200137at2"/>
<feature type="transmembrane region" description="Helical" evidence="4">
    <location>
        <begin position="295"/>
        <end position="314"/>
    </location>
</feature>